<dbReference type="EMBL" id="QRLF01000030">
    <property type="protein sequence ID" value="RHI87658.1"/>
    <property type="molecule type" value="Genomic_DNA"/>
</dbReference>
<evidence type="ECO:0000256" key="5">
    <source>
        <dbReference type="ARBA" id="ARBA00023136"/>
    </source>
</evidence>
<feature type="transmembrane region" description="Helical" evidence="6">
    <location>
        <begin position="46"/>
        <end position="69"/>
    </location>
</feature>
<reference evidence="7 8" key="1">
    <citation type="submission" date="2018-08" db="EMBL/GenBank/DDBJ databases">
        <title>A genome reference for cultivated species of the human gut microbiota.</title>
        <authorList>
            <person name="Zou Y."/>
            <person name="Xue W."/>
            <person name="Luo G."/>
        </authorList>
    </citation>
    <scope>NUCLEOTIDE SEQUENCE [LARGE SCALE GENOMIC DNA]</scope>
    <source>
        <strain evidence="7 8">AM13-21</strain>
    </source>
</reference>
<evidence type="ECO:0000256" key="1">
    <source>
        <dbReference type="ARBA" id="ARBA00004651"/>
    </source>
</evidence>
<feature type="transmembrane region" description="Helical" evidence="6">
    <location>
        <begin position="131"/>
        <end position="150"/>
    </location>
</feature>
<keyword evidence="5 6" id="KW-0472">Membrane</keyword>
<evidence type="ECO:0000313" key="8">
    <source>
        <dbReference type="Proteomes" id="UP000285777"/>
    </source>
</evidence>
<dbReference type="Proteomes" id="UP000285777">
    <property type="component" value="Unassembled WGS sequence"/>
</dbReference>
<gene>
    <name evidence="7" type="ORF">DW150_16605</name>
</gene>
<evidence type="ECO:0000256" key="6">
    <source>
        <dbReference type="SAM" id="Phobius"/>
    </source>
</evidence>
<evidence type="ECO:0000256" key="4">
    <source>
        <dbReference type="ARBA" id="ARBA00022989"/>
    </source>
</evidence>
<feature type="transmembrane region" description="Helical" evidence="6">
    <location>
        <begin position="162"/>
        <end position="184"/>
    </location>
</feature>
<dbReference type="PANTHER" id="PTHR30250:SF26">
    <property type="entry name" value="PSMA PROTEIN"/>
    <property type="match status" value="1"/>
</dbReference>
<sequence length="510" mass="57616">MMKEFSTDNKKIARNTMILYIRMLLLMVVSLYTSRIVLDALGIIDYGLYNVVGGIVIALGFLSGTLNTASSRFITVALSTRKLEVMQKTFSNILFVNVLLSFVILIGGETIGLWFLCNKIQIPLDRFNAAFWVYQMSILTVMVNIISSAYNACIIAHEKMEAFAYISLIDALGKLMIAYSLIHVMNSDRLVMYGGLILFMQLVNRFVYSIYCSRNFPETKVGFLWDKAYLTKMFKFITWASYGSFVSIGFTQGLNILLNIFFGPAVNTARAISVQVQNAIVLFTTNFQAAINPQLIKNVAIGDNLSAQKLLLASSKFSFFLLCLLGIPLIIIAPTVLNLWLKEVPEYTVVFVRLMLVISIWSSIANPLRIVNQAEGNIKKFQIYEGTVLLFIVPVSFCVLKLEKLPELVFVVHLFVELLASYIRIKIVLPKIGMRVCDYCKCVYLPLTIVFVLSVLFGSFLSLFLGDSFFSIVLLISLLSLFLIFLVYEIGLNQNERKKIVEFIKTKIDR</sequence>
<keyword evidence="2" id="KW-1003">Cell membrane</keyword>
<feature type="transmembrane region" description="Helical" evidence="6">
    <location>
        <begin position="319"/>
        <end position="341"/>
    </location>
</feature>
<evidence type="ECO:0000256" key="3">
    <source>
        <dbReference type="ARBA" id="ARBA00022692"/>
    </source>
</evidence>
<evidence type="ECO:0000256" key="2">
    <source>
        <dbReference type="ARBA" id="ARBA00022475"/>
    </source>
</evidence>
<feature type="transmembrane region" description="Helical" evidence="6">
    <location>
        <begin position="347"/>
        <end position="371"/>
    </location>
</feature>
<feature type="transmembrane region" description="Helical" evidence="6">
    <location>
        <begin position="12"/>
        <end position="34"/>
    </location>
</feature>
<comment type="caution">
    <text evidence="7">The sequence shown here is derived from an EMBL/GenBank/DDBJ whole genome shotgun (WGS) entry which is preliminary data.</text>
</comment>
<organism evidence="7 8">
    <name type="scientific">Phocaeicola vulgatus</name>
    <name type="common">Bacteroides vulgatus</name>
    <dbReference type="NCBI Taxonomy" id="821"/>
    <lineage>
        <taxon>Bacteria</taxon>
        <taxon>Pseudomonadati</taxon>
        <taxon>Bacteroidota</taxon>
        <taxon>Bacteroidia</taxon>
        <taxon>Bacteroidales</taxon>
        <taxon>Bacteroidaceae</taxon>
        <taxon>Phocaeicola</taxon>
    </lineage>
</organism>
<evidence type="ECO:0000313" key="7">
    <source>
        <dbReference type="EMBL" id="RHI87658.1"/>
    </source>
</evidence>
<proteinExistence type="predicted"/>
<dbReference type="GO" id="GO:0005886">
    <property type="term" value="C:plasma membrane"/>
    <property type="evidence" value="ECO:0007669"/>
    <property type="project" value="UniProtKB-SubCell"/>
</dbReference>
<comment type="subcellular location">
    <subcellularLocation>
        <location evidence="1">Cell membrane</location>
        <topology evidence="1">Multi-pass membrane protein</topology>
    </subcellularLocation>
</comment>
<name>A0A415BMN1_PHOVU</name>
<accession>A0A415BMN1</accession>
<dbReference type="AlphaFoldDB" id="A0A415BMN1"/>
<feature type="transmembrane region" description="Helical" evidence="6">
    <location>
        <begin position="441"/>
        <end position="463"/>
    </location>
</feature>
<dbReference type="InterPro" id="IPR050833">
    <property type="entry name" value="Poly_Biosynth_Transport"/>
</dbReference>
<keyword evidence="4 6" id="KW-1133">Transmembrane helix</keyword>
<feature type="transmembrane region" description="Helical" evidence="6">
    <location>
        <begin position="469"/>
        <end position="488"/>
    </location>
</feature>
<keyword evidence="3 6" id="KW-0812">Transmembrane</keyword>
<dbReference type="RefSeq" id="WP_118291622.1">
    <property type="nucleotide sequence ID" value="NZ_QRLF01000030.1"/>
</dbReference>
<dbReference type="PANTHER" id="PTHR30250">
    <property type="entry name" value="PST FAMILY PREDICTED COLANIC ACID TRANSPORTER"/>
    <property type="match status" value="1"/>
</dbReference>
<feature type="transmembrane region" description="Helical" evidence="6">
    <location>
        <begin position="90"/>
        <end position="116"/>
    </location>
</feature>
<feature type="transmembrane region" description="Helical" evidence="6">
    <location>
        <begin position="190"/>
        <end position="211"/>
    </location>
</feature>
<feature type="transmembrane region" description="Helical" evidence="6">
    <location>
        <begin position="383"/>
        <end position="402"/>
    </location>
</feature>
<protein>
    <submittedName>
        <fullName evidence="7">Lipopolysaccharide biosynthesis protein</fullName>
    </submittedName>
</protein>